<organism evidence="3 4">
    <name type="scientific">Pararge aegeria aegeria</name>
    <dbReference type="NCBI Taxonomy" id="348720"/>
    <lineage>
        <taxon>Eukaryota</taxon>
        <taxon>Metazoa</taxon>
        <taxon>Ecdysozoa</taxon>
        <taxon>Arthropoda</taxon>
        <taxon>Hexapoda</taxon>
        <taxon>Insecta</taxon>
        <taxon>Pterygota</taxon>
        <taxon>Neoptera</taxon>
        <taxon>Endopterygota</taxon>
        <taxon>Lepidoptera</taxon>
        <taxon>Glossata</taxon>
        <taxon>Ditrysia</taxon>
        <taxon>Papilionoidea</taxon>
        <taxon>Nymphalidae</taxon>
        <taxon>Satyrinae</taxon>
        <taxon>Satyrini</taxon>
        <taxon>Parargina</taxon>
        <taxon>Pararge</taxon>
    </lineage>
</organism>
<dbReference type="Proteomes" id="UP000838756">
    <property type="component" value="Unassembled WGS sequence"/>
</dbReference>
<feature type="coiled-coil region" evidence="1">
    <location>
        <begin position="56"/>
        <end position="83"/>
    </location>
</feature>
<feature type="compositionally biased region" description="Polar residues" evidence="2">
    <location>
        <begin position="461"/>
        <end position="471"/>
    </location>
</feature>
<evidence type="ECO:0000313" key="4">
    <source>
        <dbReference type="Proteomes" id="UP000838756"/>
    </source>
</evidence>
<reference evidence="3" key="1">
    <citation type="submission" date="2022-03" db="EMBL/GenBank/DDBJ databases">
        <authorList>
            <person name="Lindestad O."/>
        </authorList>
    </citation>
    <scope>NUCLEOTIDE SEQUENCE</scope>
</reference>
<dbReference type="OrthoDB" id="8123507at2759"/>
<comment type="caution">
    <text evidence="3">The sequence shown here is derived from an EMBL/GenBank/DDBJ whole genome shotgun (WGS) entry which is preliminary data.</text>
</comment>
<feature type="region of interest" description="Disordered" evidence="2">
    <location>
        <begin position="455"/>
        <end position="474"/>
    </location>
</feature>
<feature type="compositionally biased region" description="Polar residues" evidence="2">
    <location>
        <begin position="802"/>
        <end position="823"/>
    </location>
</feature>
<name>A0A8S4QGI2_9NEOP</name>
<feature type="compositionally biased region" description="Low complexity" evidence="2">
    <location>
        <begin position="824"/>
        <end position="842"/>
    </location>
</feature>
<feature type="compositionally biased region" description="Basic and acidic residues" evidence="2">
    <location>
        <begin position="316"/>
        <end position="335"/>
    </location>
</feature>
<evidence type="ECO:0000256" key="1">
    <source>
        <dbReference type="SAM" id="Coils"/>
    </source>
</evidence>
<dbReference type="EMBL" id="CAKXAJ010005785">
    <property type="protein sequence ID" value="CAH2209338.1"/>
    <property type="molecule type" value="Genomic_DNA"/>
</dbReference>
<evidence type="ECO:0000313" key="3">
    <source>
        <dbReference type="EMBL" id="CAH2209338.1"/>
    </source>
</evidence>
<accession>A0A8S4QGI2</accession>
<proteinExistence type="predicted"/>
<gene>
    <name evidence="3" type="primary">jg24833</name>
    <name evidence="3" type="ORF">PAEG_LOCUS1737</name>
</gene>
<sequence>MVKSLLNNYRNSNSINGEKAMKNFLINNNEEDGSSIYINRIREQDLSAEQKLNELKGFMEELARKAELKRIELERQAASCIDETLSQVELQIQDNEDYFTDDNQGVFANFFESLFNLFEVNVDPKVYKMLKEKKEKNLLLSIIKFLRDKLKELVKKIFKKDLDLSWDKRLDKEIKELQEKLLSGELSPEEEIAILERLQALQNLKLKLQTFLVGSVIAMFAEIFAVDLAAVVEQDVTEEKRDKKAEKTESKEVRQEIETKVNEVAPVHLFNFSSQVPMPIVLDKQERAILPKPIEKLVDTLPKPVISHKNSEVPKLEKMNKEKKEAKEEKTEKPKLAVCPPAPERKEHRRVKRQKCRVDTMETKKEKLNKSSCERKLSGQQKSNAAVELPGGLTDDVRVENHASSVKEREVDMHGNNGSGKRVFDNTAPGGGRVDLSKIDPKKIDDFRDMIRREEERKKNQSSGQGTSRSANELARFTTDLIKEQEKEDKKSELGCEDLSDDIEEEIENHVDYNIIDEVFDKGSYLYGAECVDRNLQRSFVDLLSSRIKGHENGPKKTKDFLEEKGNYVYLKKSIFDNPKLVKDIVKHKVSLTCRCFDTPNTEDKIHKILKFTVVDLFRKANIQVDFMVRNSYLGGDEDSVLIPIVSGSNGNRYLTREEVNHVNNMFGMDVLNNVEAYTSQKSLLNSDSKGLYGIDFANPDIAYCVMDKIIKSSVINKDYKLSIDPARVPAMKPQTLEEKVGTDGPSADTSADSGFAGSPKNSVIGKSHNGNTSKFLRPDYYGEGKGGDDASAKDSGFGPSSARSSFNKPKTTFNQPSISQPDQCSAKKQTSTSKKSSCCIL</sequence>
<dbReference type="AlphaFoldDB" id="A0A8S4QGI2"/>
<feature type="region of interest" description="Disordered" evidence="2">
    <location>
        <begin position="738"/>
        <end position="842"/>
    </location>
</feature>
<keyword evidence="4" id="KW-1185">Reference proteome</keyword>
<feature type="compositionally biased region" description="Basic and acidic residues" evidence="2">
    <location>
        <begin position="777"/>
        <end position="793"/>
    </location>
</feature>
<keyword evidence="1" id="KW-0175">Coiled coil</keyword>
<feature type="region of interest" description="Disordered" evidence="2">
    <location>
        <begin position="412"/>
        <end position="438"/>
    </location>
</feature>
<protein>
    <submittedName>
        <fullName evidence="3">Jg24833 protein</fullName>
    </submittedName>
</protein>
<evidence type="ECO:0000256" key="2">
    <source>
        <dbReference type="SAM" id="MobiDB-lite"/>
    </source>
</evidence>
<feature type="region of interest" description="Disordered" evidence="2">
    <location>
        <begin position="316"/>
        <end position="357"/>
    </location>
</feature>